<dbReference type="Pfam" id="PF23455">
    <property type="entry name" value="DUF7129"/>
    <property type="match status" value="1"/>
</dbReference>
<feature type="compositionally biased region" description="Polar residues" evidence="1">
    <location>
        <begin position="1"/>
        <end position="13"/>
    </location>
</feature>
<accession>A0A1I4J1B9</accession>
<dbReference type="NCBIfam" id="NF033497">
    <property type="entry name" value="rubre_like_arch"/>
    <property type="match status" value="1"/>
</dbReference>
<gene>
    <name evidence="3" type="ORF">SAMN04487950_4322</name>
</gene>
<organism evidence="3 4">
    <name type="scientific">Halogranum rubrum</name>
    <dbReference type="NCBI Taxonomy" id="553466"/>
    <lineage>
        <taxon>Archaea</taxon>
        <taxon>Methanobacteriati</taxon>
        <taxon>Methanobacteriota</taxon>
        <taxon>Stenosarchaea group</taxon>
        <taxon>Halobacteria</taxon>
        <taxon>Halobacteriales</taxon>
        <taxon>Haloferacaceae</taxon>
    </lineage>
</organism>
<evidence type="ECO:0000256" key="1">
    <source>
        <dbReference type="SAM" id="MobiDB-lite"/>
    </source>
</evidence>
<name>A0A1I4J1B9_9EURY</name>
<dbReference type="Proteomes" id="UP000199607">
    <property type="component" value="Unassembled WGS sequence"/>
</dbReference>
<dbReference type="InterPro" id="IPR055553">
    <property type="entry name" value="DUF7129"/>
</dbReference>
<keyword evidence="4" id="KW-1185">Reference proteome</keyword>
<reference evidence="4" key="1">
    <citation type="submission" date="2016-10" db="EMBL/GenBank/DDBJ databases">
        <authorList>
            <person name="Varghese N."/>
            <person name="Submissions S."/>
        </authorList>
    </citation>
    <scope>NUCLEOTIDE SEQUENCE [LARGE SCALE GENOMIC DNA]</scope>
    <source>
        <strain evidence="4">CGMCC 1.7738</strain>
    </source>
</reference>
<proteinExistence type="predicted"/>
<sequence length="68" mass="7520">MAKNTATRSGPTKTNEETAMLPAAETSMERMFTYECTECSSRIEAAHRPPMCESCGGEMQNISISREQ</sequence>
<evidence type="ECO:0000259" key="2">
    <source>
        <dbReference type="Pfam" id="PF23455"/>
    </source>
</evidence>
<evidence type="ECO:0000313" key="4">
    <source>
        <dbReference type="Proteomes" id="UP000199607"/>
    </source>
</evidence>
<dbReference type="AlphaFoldDB" id="A0A1I4J1B9"/>
<dbReference type="EMBL" id="FOTC01000009">
    <property type="protein sequence ID" value="SFL60047.1"/>
    <property type="molecule type" value="Genomic_DNA"/>
</dbReference>
<evidence type="ECO:0000313" key="3">
    <source>
        <dbReference type="EMBL" id="SFL60047.1"/>
    </source>
</evidence>
<feature type="domain" description="DUF7129" evidence="2">
    <location>
        <begin position="33"/>
        <end position="67"/>
    </location>
</feature>
<dbReference type="STRING" id="553466.SAMN04487950_4322"/>
<feature type="region of interest" description="Disordered" evidence="1">
    <location>
        <begin position="1"/>
        <end position="23"/>
    </location>
</feature>
<protein>
    <recommendedName>
        <fullName evidence="2">DUF7129 domain-containing protein</fullName>
    </recommendedName>
</protein>